<evidence type="ECO:0000256" key="1">
    <source>
        <dbReference type="ARBA" id="ARBA00001946"/>
    </source>
</evidence>
<dbReference type="InterPro" id="IPR018833">
    <property type="entry name" value="Rv2993c-like_N"/>
</dbReference>
<dbReference type="AlphaFoldDB" id="A0AAD2J1D7"/>
<evidence type="ECO:0000259" key="5">
    <source>
        <dbReference type="Pfam" id="PF01557"/>
    </source>
</evidence>
<evidence type="ECO:0000313" key="7">
    <source>
        <dbReference type="EMBL" id="CUJ34368.1"/>
    </source>
</evidence>
<dbReference type="RefSeq" id="WP_054455805.1">
    <property type="nucleotide sequence ID" value="NZ_CYTK01000005.1"/>
</dbReference>
<dbReference type="SUPFAM" id="SSF56529">
    <property type="entry name" value="FAH"/>
    <property type="match status" value="1"/>
</dbReference>
<feature type="domain" description="Fumarylacetoacetase-like C-terminal" evidence="5">
    <location>
        <begin position="63"/>
        <end position="276"/>
    </location>
</feature>
<dbReference type="Proteomes" id="UP000044098">
    <property type="component" value="Unassembled WGS sequence"/>
</dbReference>
<accession>A0AAD2J1D7</accession>
<feature type="domain" description="Rv2993c-like N-terminal" evidence="6">
    <location>
        <begin position="1"/>
        <end position="56"/>
    </location>
</feature>
<dbReference type="GO" id="GO:0046872">
    <property type="term" value="F:metal ion binding"/>
    <property type="evidence" value="ECO:0007669"/>
    <property type="project" value="UniProtKB-KW"/>
</dbReference>
<dbReference type="GO" id="GO:0019752">
    <property type="term" value="P:carboxylic acid metabolic process"/>
    <property type="evidence" value="ECO:0007669"/>
    <property type="project" value="UniProtKB-ARBA"/>
</dbReference>
<gene>
    <name evidence="7" type="ORF">ERS370000_03655</name>
</gene>
<evidence type="ECO:0000256" key="2">
    <source>
        <dbReference type="ARBA" id="ARBA00010211"/>
    </source>
</evidence>
<comment type="cofactor">
    <cofactor evidence="1">
        <name>Mg(2+)</name>
        <dbReference type="ChEBI" id="CHEBI:18420"/>
    </cofactor>
</comment>
<sequence length="283" mass="30623">MKIVRYASESGPVLGRLDGQAITPFQGVADVQTLLSQVAHASGAAVALDSVRLLAPIVPQRNVFCVGWNYLKHYDESKGKREGQEVELPERPTFFSKLPTTVAGPQDSVPLHEAYTSKLDWEVELAVVIGKEGRDIAEEDALEHVFGYTVANDLSARDLQRAHGAQWFKGKSLDATCPMGPVLVTADEIDDPQNLALSCEVNGVRMQAGHTRNQIFSVARVIAELSQGLTLLPGDVILTGTPEGIGAARQPPLFLRDGDVVECWVDGIGSLRNVVRAGLRYAE</sequence>
<dbReference type="GO" id="GO:0016853">
    <property type="term" value="F:isomerase activity"/>
    <property type="evidence" value="ECO:0007669"/>
    <property type="project" value="UniProtKB-ARBA"/>
</dbReference>
<dbReference type="Pfam" id="PF10370">
    <property type="entry name" value="Rv2993c-like_N"/>
    <property type="match status" value="1"/>
</dbReference>
<dbReference type="GO" id="GO:0016787">
    <property type="term" value="F:hydrolase activity"/>
    <property type="evidence" value="ECO:0007669"/>
    <property type="project" value="UniProtKB-KW"/>
</dbReference>
<dbReference type="Pfam" id="PF01557">
    <property type="entry name" value="FAA_hydrolase"/>
    <property type="match status" value="1"/>
</dbReference>
<name>A0AAD2J1D7_ACHAE</name>
<dbReference type="Gene3D" id="3.90.850.10">
    <property type="entry name" value="Fumarylacetoacetase-like, C-terminal domain"/>
    <property type="match status" value="1"/>
</dbReference>
<comment type="similarity">
    <text evidence="2">Belongs to the FAH family.</text>
</comment>
<dbReference type="InterPro" id="IPR036663">
    <property type="entry name" value="Fumarylacetoacetase_C_sf"/>
</dbReference>
<dbReference type="InterPro" id="IPR011234">
    <property type="entry name" value="Fumarylacetoacetase-like_C"/>
</dbReference>
<protein>
    <submittedName>
        <fullName evidence="7">Ureidoglycolate lyase</fullName>
        <ecNumber evidence="7">4.3.2.3</ecNumber>
    </submittedName>
</protein>
<organism evidence="7 8">
    <name type="scientific">Achromobacter aegrifaciens</name>
    <dbReference type="NCBI Taxonomy" id="1287736"/>
    <lineage>
        <taxon>Bacteria</taxon>
        <taxon>Pseudomonadati</taxon>
        <taxon>Pseudomonadota</taxon>
        <taxon>Betaproteobacteria</taxon>
        <taxon>Burkholderiales</taxon>
        <taxon>Alcaligenaceae</taxon>
        <taxon>Achromobacter</taxon>
    </lineage>
</organism>
<dbReference type="GO" id="GO:0050385">
    <property type="term" value="F:ureidoglycolate lyase activity"/>
    <property type="evidence" value="ECO:0007669"/>
    <property type="project" value="UniProtKB-EC"/>
</dbReference>
<evidence type="ECO:0000313" key="8">
    <source>
        <dbReference type="Proteomes" id="UP000044098"/>
    </source>
</evidence>
<dbReference type="InterPro" id="IPR051121">
    <property type="entry name" value="FAH"/>
</dbReference>
<keyword evidence="4" id="KW-0378">Hydrolase</keyword>
<dbReference type="EC" id="4.3.2.3" evidence="7"/>
<keyword evidence="7" id="KW-0456">Lyase</keyword>
<reference evidence="7 8" key="1">
    <citation type="submission" date="2015-09" db="EMBL/GenBank/DDBJ databases">
        <authorList>
            <consortium name="Pathogen Informatics"/>
        </authorList>
    </citation>
    <scope>NUCLEOTIDE SEQUENCE [LARGE SCALE GENOMIC DNA]</scope>
    <source>
        <strain evidence="7 8">2789STDY5608625</strain>
    </source>
</reference>
<dbReference type="FunFam" id="3.90.850.10:FF:000002">
    <property type="entry name" value="2-hydroxyhepta-2,4-diene-1,7-dioate isomerase"/>
    <property type="match status" value="1"/>
</dbReference>
<proteinExistence type="inferred from homology"/>
<evidence type="ECO:0000259" key="6">
    <source>
        <dbReference type="Pfam" id="PF10370"/>
    </source>
</evidence>
<dbReference type="PANTHER" id="PTHR42796">
    <property type="entry name" value="FUMARYLACETOACETATE HYDROLASE DOMAIN-CONTAINING PROTEIN 2A-RELATED"/>
    <property type="match status" value="1"/>
</dbReference>
<comment type="caution">
    <text evidence="7">The sequence shown here is derived from an EMBL/GenBank/DDBJ whole genome shotgun (WGS) entry which is preliminary data.</text>
</comment>
<dbReference type="PANTHER" id="PTHR42796:SF4">
    <property type="entry name" value="FUMARYLACETOACETATE HYDROLASE DOMAIN-CONTAINING PROTEIN 2A"/>
    <property type="match status" value="1"/>
</dbReference>
<keyword evidence="3" id="KW-0479">Metal-binding</keyword>
<evidence type="ECO:0000256" key="4">
    <source>
        <dbReference type="ARBA" id="ARBA00022801"/>
    </source>
</evidence>
<evidence type="ECO:0000256" key="3">
    <source>
        <dbReference type="ARBA" id="ARBA00022723"/>
    </source>
</evidence>
<dbReference type="EMBL" id="CYTK01000005">
    <property type="protein sequence ID" value="CUJ34368.1"/>
    <property type="molecule type" value="Genomic_DNA"/>
</dbReference>